<dbReference type="InterPro" id="IPR031569">
    <property type="entry name" value="ApeC"/>
</dbReference>
<evidence type="ECO:0000259" key="3">
    <source>
        <dbReference type="Pfam" id="PF16977"/>
    </source>
</evidence>
<dbReference type="PANTHER" id="PTHR19324:SF33">
    <property type="entry name" value="MUCIN-5AC"/>
    <property type="match status" value="1"/>
</dbReference>
<dbReference type="PANTHER" id="PTHR19324">
    <property type="entry name" value="PERFORIN-LIKE PROTEIN 1"/>
    <property type="match status" value="1"/>
</dbReference>
<keyword evidence="1" id="KW-0175">Coiled coil</keyword>
<sequence>MASGLVRMFLLLLIVHQSVGLFAEQRSRPGRPFQLVSILPLVNRDTASSMTLRCERNMDIRTEMAHIFRMRIVKKSASGWDLIAEKRDNEDKTTAMVGNLTASANVTGSVSNAFLETVWADVNKDTFGLFMCDVMGLDDSNQVVVEASTEVDILESELPTRYFESLSIKARDLLTALKERIESESQFCNESLQNVKEKMSILMDIQTSANYRITGLDKSRSSIETSNLRLQNKMDSMQRSLRNVESRLDGLVQWPGGFYALLQPKTGCPVDLAFFGGTHKFHKIHTESQDSSDYRDSYTSDAFSSLTSFRTDSRNFVSIEFCEVTRQFNTVPWPQGSFCINKLYHKSCPGGFSSGYVRFDTEDKIPASEGRNNVALSDYYTNPKLHFCCQKTGPASTPVQLPTDSPFLLYRHGGMCQAVKDMDVSTQLLIFNTQDSGNSDSVNGSYPDVDVDPGSIIKFHLCYYTKR</sequence>
<evidence type="ECO:0000313" key="4">
    <source>
        <dbReference type="EMBL" id="GFR98474.1"/>
    </source>
</evidence>
<keyword evidence="5" id="KW-1185">Reference proteome</keyword>
<dbReference type="AlphaFoldDB" id="A0AAV4HLA5"/>
<dbReference type="Proteomes" id="UP000762676">
    <property type="component" value="Unassembled WGS sequence"/>
</dbReference>
<reference evidence="4 5" key="1">
    <citation type="journal article" date="2021" name="Elife">
        <title>Chloroplast acquisition without the gene transfer in kleptoplastic sea slugs, Plakobranchus ocellatus.</title>
        <authorList>
            <person name="Maeda T."/>
            <person name="Takahashi S."/>
            <person name="Yoshida T."/>
            <person name="Shimamura S."/>
            <person name="Takaki Y."/>
            <person name="Nagai Y."/>
            <person name="Toyoda A."/>
            <person name="Suzuki Y."/>
            <person name="Arimoto A."/>
            <person name="Ishii H."/>
            <person name="Satoh N."/>
            <person name="Nishiyama T."/>
            <person name="Hasebe M."/>
            <person name="Maruyama T."/>
            <person name="Minagawa J."/>
            <person name="Obokata J."/>
            <person name="Shigenobu S."/>
        </authorList>
    </citation>
    <scope>NUCLEOTIDE SEQUENCE [LARGE SCALE GENOMIC DNA]</scope>
</reference>
<keyword evidence="2" id="KW-0732">Signal</keyword>
<evidence type="ECO:0000313" key="5">
    <source>
        <dbReference type="Proteomes" id="UP000762676"/>
    </source>
</evidence>
<evidence type="ECO:0000256" key="2">
    <source>
        <dbReference type="SAM" id="SignalP"/>
    </source>
</evidence>
<organism evidence="4 5">
    <name type="scientific">Elysia marginata</name>
    <dbReference type="NCBI Taxonomy" id="1093978"/>
    <lineage>
        <taxon>Eukaryota</taxon>
        <taxon>Metazoa</taxon>
        <taxon>Spiralia</taxon>
        <taxon>Lophotrochozoa</taxon>
        <taxon>Mollusca</taxon>
        <taxon>Gastropoda</taxon>
        <taxon>Heterobranchia</taxon>
        <taxon>Euthyneura</taxon>
        <taxon>Panpulmonata</taxon>
        <taxon>Sacoglossa</taxon>
        <taxon>Placobranchoidea</taxon>
        <taxon>Plakobranchidae</taxon>
        <taxon>Elysia</taxon>
    </lineage>
</organism>
<comment type="caution">
    <text evidence="4">The sequence shown here is derived from an EMBL/GenBank/DDBJ whole genome shotgun (WGS) entry which is preliminary data.</text>
</comment>
<proteinExistence type="predicted"/>
<dbReference type="Pfam" id="PF16977">
    <property type="entry name" value="ApeC"/>
    <property type="match status" value="1"/>
</dbReference>
<feature type="coiled-coil region" evidence="1">
    <location>
        <begin position="137"/>
        <end position="198"/>
    </location>
</feature>
<gene>
    <name evidence="4" type="ORF">ElyMa_002769900</name>
</gene>
<protein>
    <submittedName>
        <fullName evidence="4">Apextrin-like protein 2</fullName>
    </submittedName>
</protein>
<feature type="signal peptide" evidence="2">
    <location>
        <begin position="1"/>
        <end position="20"/>
    </location>
</feature>
<dbReference type="EMBL" id="BMAT01005697">
    <property type="protein sequence ID" value="GFR98474.1"/>
    <property type="molecule type" value="Genomic_DNA"/>
</dbReference>
<name>A0AAV4HLA5_9GAST</name>
<evidence type="ECO:0000256" key="1">
    <source>
        <dbReference type="SAM" id="Coils"/>
    </source>
</evidence>
<feature type="chain" id="PRO_5043640908" evidence="2">
    <location>
        <begin position="21"/>
        <end position="467"/>
    </location>
</feature>
<accession>A0AAV4HLA5</accession>
<feature type="domain" description="Apextrin C-terminal" evidence="3">
    <location>
        <begin position="254"/>
        <end position="464"/>
    </location>
</feature>